<dbReference type="InterPro" id="IPR000515">
    <property type="entry name" value="MetI-like"/>
</dbReference>
<dbReference type="SUPFAM" id="SSF161098">
    <property type="entry name" value="MetI-like"/>
    <property type="match status" value="1"/>
</dbReference>
<dbReference type="GO" id="GO:0055085">
    <property type="term" value="P:transmembrane transport"/>
    <property type="evidence" value="ECO:0007669"/>
    <property type="project" value="InterPro"/>
</dbReference>
<dbReference type="InterPro" id="IPR035906">
    <property type="entry name" value="MetI-like_sf"/>
</dbReference>
<feature type="transmembrane region" description="Helical" evidence="8">
    <location>
        <begin position="100"/>
        <end position="122"/>
    </location>
</feature>
<keyword evidence="2 8" id="KW-0813">Transport</keyword>
<evidence type="ECO:0000256" key="5">
    <source>
        <dbReference type="ARBA" id="ARBA00022692"/>
    </source>
</evidence>
<keyword evidence="3" id="KW-1003">Cell membrane</keyword>
<dbReference type="Proteomes" id="UP000192418">
    <property type="component" value="Unassembled WGS sequence"/>
</dbReference>
<feature type="transmembrane region" description="Helical" evidence="8">
    <location>
        <begin position="128"/>
        <end position="148"/>
    </location>
</feature>
<evidence type="ECO:0000313" key="10">
    <source>
        <dbReference type="EMBL" id="SMC68529.1"/>
    </source>
</evidence>
<keyword evidence="7 8" id="KW-0472">Membrane</keyword>
<keyword evidence="6 8" id="KW-1133">Transmembrane helix</keyword>
<feature type="transmembrane region" description="Helical" evidence="8">
    <location>
        <begin position="56"/>
        <end position="80"/>
    </location>
</feature>
<dbReference type="CDD" id="cd06261">
    <property type="entry name" value="TM_PBP2"/>
    <property type="match status" value="1"/>
</dbReference>
<keyword evidence="4" id="KW-0997">Cell inner membrane</keyword>
<evidence type="ECO:0000256" key="1">
    <source>
        <dbReference type="ARBA" id="ARBA00004429"/>
    </source>
</evidence>
<feature type="transmembrane region" description="Helical" evidence="8">
    <location>
        <begin position="227"/>
        <end position="248"/>
    </location>
</feature>
<dbReference type="PANTHER" id="PTHR43357">
    <property type="entry name" value="INNER MEMBRANE ABC TRANSPORTER PERMEASE PROTEIN YDCV"/>
    <property type="match status" value="1"/>
</dbReference>
<dbReference type="Pfam" id="PF00528">
    <property type="entry name" value="BPD_transp_1"/>
    <property type="match status" value="1"/>
</dbReference>
<evidence type="ECO:0000259" key="9">
    <source>
        <dbReference type="PROSITE" id="PS50928"/>
    </source>
</evidence>
<dbReference type="RefSeq" id="WP_139795756.1">
    <property type="nucleotide sequence ID" value="NZ_FWXY01000007.1"/>
</dbReference>
<dbReference type="PANTHER" id="PTHR43357:SF4">
    <property type="entry name" value="INNER MEMBRANE ABC TRANSPORTER PERMEASE PROTEIN YDCV"/>
    <property type="match status" value="1"/>
</dbReference>
<evidence type="ECO:0000256" key="7">
    <source>
        <dbReference type="ARBA" id="ARBA00023136"/>
    </source>
</evidence>
<dbReference type="STRING" id="1121400.SAMN02746065_1079"/>
<reference evidence="10 11" key="1">
    <citation type="submission" date="2017-04" db="EMBL/GenBank/DDBJ databases">
        <authorList>
            <person name="Afonso C.L."/>
            <person name="Miller P.J."/>
            <person name="Scott M.A."/>
            <person name="Spackman E."/>
            <person name="Goraichik I."/>
            <person name="Dimitrov K.M."/>
            <person name="Suarez D.L."/>
            <person name="Swayne D.E."/>
        </authorList>
    </citation>
    <scope>NUCLEOTIDE SEQUENCE [LARGE SCALE GENOMIC DNA]</scope>
    <source>
        <strain evidence="10 11">DSM 3385</strain>
    </source>
</reference>
<dbReference type="EMBL" id="FWXY01000007">
    <property type="protein sequence ID" value="SMC68529.1"/>
    <property type="molecule type" value="Genomic_DNA"/>
</dbReference>
<dbReference type="AlphaFoldDB" id="A0A1W2B6G2"/>
<evidence type="ECO:0000313" key="11">
    <source>
        <dbReference type="Proteomes" id="UP000192418"/>
    </source>
</evidence>
<organism evidence="10 11">
    <name type="scientific">Desulfocicer vacuolatum DSM 3385</name>
    <dbReference type="NCBI Taxonomy" id="1121400"/>
    <lineage>
        <taxon>Bacteria</taxon>
        <taxon>Pseudomonadati</taxon>
        <taxon>Thermodesulfobacteriota</taxon>
        <taxon>Desulfobacteria</taxon>
        <taxon>Desulfobacterales</taxon>
        <taxon>Desulfobacteraceae</taxon>
        <taxon>Desulfocicer</taxon>
    </lineage>
</organism>
<evidence type="ECO:0000256" key="3">
    <source>
        <dbReference type="ARBA" id="ARBA00022475"/>
    </source>
</evidence>
<keyword evidence="11" id="KW-1185">Reference proteome</keyword>
<name>A0A1W2B6G2_9BACT</name>
<comment type="similarity">
    <text evidence="8">Belongs to the binding-protein-dependent transport system permease family.</text>
</comment>
<gene>
    <name evidence="10" type="ORF">SAMN02746065_1079</name>
</gene>
<feature type="domain" description="ABC transmembrane type-1" evidence="9">
    <location>
        <begin position="60"/>
        <end position="248"/>
    </location>
</feature>
<dbReference type="PROSITE" id="PS50928">
    <property type="entry name" value="ABC_TM1"/>
    <property type="match status" value="1"/>
</dbReference>
<evidence type="ECO:0000256" key="8">
    <source>
        <dbReference type="RuleBase" id="RU363032"/>
    </source>
</evidence>
<proteinExistence type="inferred from homology"/>
<protein>
    <submittedName>
        <fullName evidence="10">Putative spermidine/putrescine transport system permease protein</fullName>
    </submittedName>
</protein>
<dbReference type="GO" id="GO:0005886">
    <property type="term" value="C:plasma membrane"/>
    <property type="evidence" value="ECO:0007669"/>
    <property type="project" value="UniProtKB-SubCell"/>
</dbReference>
<dbReference type="OrthoDB" id="9782004at2"/>
<evidence type="ECO:0000256" key="6">
    <source>
        <dbReference type="ARBA" id="ARBA00022989"/>
    </source>
</evidence>
<evidence type="ECO:0000256" key="2">
    <source>
        <dbReference type="ARBA" id="ARBA00022448"/>
    </source>
</evidence>
<feature type="transmembrane region" description="Helical" evidence="8">
    <location>
        <begin position="181"/>
        <end position="207"/>
    </location>
</feature>
<dbReference type="Gene3D" id="1.10.3720.10">
    <property type="entry name" value="MetI-like"/>
    <property type="match status" value="1"/>
</dbReference>
<sequence length="260" mass="29142">MKNHKLKVILLWMIFLFPLLVLVLYSFSGQWAFPSLLPDTINFRTFIYFKENASQIFIHISSSFLYSIVAVILSVVYSLLPAEFLSRREFAGKKIIESLLLAPAVLPVMTFSIGVHLMFIRLGLADSHLGVALILSVYSYPYMLRALISGYKTIHPDAVVCARNLGAGPLQILWEIEIPMLLPALTAGSSIVFLVAFSDYFLVFLIGGGSVPSYSGYLFPFLNSTDWSLASGLTLLFIIVPVLLFAVLDVTLIRFYRKWL</sequence>
<keyword evidence="5 8" id="KW-0812">Transmembrane</keyword>
<evidence type="ECO:0000256" key="4">
    <source>
        <dbReference type="ARBA" id="ARBA00022519"/>
    </source>
</evidence>
<comment type="subcellular location">
    <subcellularLocation>
        <location evidence="1">Cell inner membrane</location>
        <topology evidence="1">Multi-pass membrane protein</topology>
    </subcellularLocation>
    <subcellularLocation>
        <location evidence="8">Cell membrane</location>
        <topology evidence="8">Multi-pass membrane protein</topology>
    </subcellularLocation>
</comment>
<accession>A0A1W2B6G2</accession>